<name>A0A162P0B8_COLIC</name>
<evidence type="ECO:0000313" key="2">
    <source>
        <dbReference type="Proteomes" id="UP000076584"/>
    </source>
</evidence>
<dbReference type="Proteomes" id="UP000076584">
    <property type="component" value="Unassembled WGS sequence"/>
</dbReference>
<protein>
    <submittedName>
        <fullName evidence="1">Uncharacterized protein</fullName>
    </submittedName>
</protein>
<proteinExistence type="predicted"/>
<sequence length="302" mass="33559">MGTRHLREHARIRNAQVLEPMHPQVLADDAILLFQRHAAGRRSVVEVEQPFLDVRVDLLVRHIPPTALDAPGLDSRGEMPGRVEGVVRLAEPLHVVHREAGCPAGRGPVAGVRDVVMEHFGVFQRIGRGELDASPRERLHECGLEGGVAFALFEAVSSVYEEELYIGHILRPQSIRVVVSLIDSVAAMLYRHCRLFNGVRAEPGAEPCPRRCQHAGLEEEEEDEVPESDEGVEHTDVGVDEADLEGDAEGNVVLKVGADARHVSHEWDFVLCEVFLWADTTMKGKLKKLQFQTWLDELHTSA</sequence>
<reference evidence="1 2" key="1">
    <citation type="submission" date="2015-06" db="EMBL/GenBank/DDBJ databases">
        <title>Survival trade-offs in plant roots during colonization by closely related pathogenic and mutualistic fungi.</title>
        <authorList>
            <person name="Hacquard S."/>
            <person name="Kracher B."/>
            <person name="Hiruma K."/>
            <person name="Weinman A."/>
            <person name="Muench P."/>
            <person name="Garrido Oter R."/>
            <person name="Ver Loren van Themaat E."/>
            <person name="Dallerey J.-F."/>
            <person name="Damm U."/>
            <person name="Henrissat B."/>
            <person name="Lespinet O."/>
            <person name="Thon M."/>
            <person name="Kemen E."/>
            <person name="McHardy A.C."/>
            <person name="Schulze-Lefert P."/>
            <person name="O'Connell R.J."/>
        </authorList>
    </citation>
    <scope>NUCLEOTIDE SEQUENCE [LARGE SCALE GENOMIC DNA]</scope>
    <source>
        <strain evidence="1 2">MAFF 238704</strain>
    </source>
</reference>
<accession>A0A162P0B8</accession>
<gene>
    <name evidence="1" type="ORF">CI238_05863</name>
</gene>
<evidence type="ECO:0000313" key="1">
    <source>
        <dbReference type="EMBL" id="KZL86519.1"/>
    </source>
</evidence>
<organism evidence="1 2">
    <name type="scientific">Colletotrichum incanum</name>
    <name type="common">Soybean anthracnose fungus</name>
    <dbReference type="NCBI Taxonomy" id="1573173"/>
    <lineage>
        <taxon>Eukaryota</taxon>
        <taxon>Fungi</taxon>
        <taxon>Dikarya</taxon>
        <taxon>Ascomycota</taxon>
        <taxon>Pezizomycotina</taxon>
        <taxon>Sordariomycetes</taxon>
        <taxon>Hypocreomycetidae</taxon>
        <taxon>Glomerellales</taxon>
        <taxon>Glomerellaceae</taxon>
        <taxon>Colletotrichum</taxon>
        <taxon>Colletotrichum spaethianum species complex</taxon>
    </lineage>
</organism>
<comment type="caution">
    <text evidence="1">The sequence shown here is derived from an EMBL/GenBank/DDBJ whole genome shotgun (WGS) entry which is preliminary data.</text>
</comment>
<keyword evidence="2" id="KW-1185">Reference proteome</keyword>
<dbReference type="AlphaFoldDB" id="A0A162P0B8"/>
<dbReference type="EMBL" id="LFIW01000414">
    <property type="protein sequence ID" value="KZL86519.1"/>
    <property type="molecule type" value="Genomic_DNA"/>
</dbReference>